<organism evidence="5">
    <name type="scientific">freshwater metagenome</name>
    <dbReference type="NCBI Taxonomy" id="449393"/>
    <lineage>
        <taxon>unclassified sequences</taxon>
        <taxon>metagenomes</taxon>
        <taxon>ecological metagenomes</taxon>
    </lineage>
</organism>
<evidence type="ECO:0000256" key="3">
    <source>
        <dbReference type="ARBA" id="ARBA00023163"/>
    </source>
</evidence>
<gene>
    <name evidence="5" type="ORF">UFOPK2086_00589</name>
</gene>
<sequence>MPHNHTPSSRERIISAARAEVEGKGILGLRVQDVAQQAKVSVPLIYKYYVDRDGLLAEVLGEMFEEFVLEQLDASEAYINALEQPTIDDVMAILALPQQDFRRPRRWTRMQILAASMEIPALRERLGLVQAVIQERMTAFLDDIQRRMTGGRTPVDSSALAMLVQSYSFGFVLNDLLVETGQGIKDEDFASLMRAFLQGAILGNPVTSVE</sequence>
<evidence type="ECO:0000313" key="5">
    <source>
        <dbReference type="EMBL" id="CAB4635259.1"/>
    </source>
</evidence>
<dbReference type="AlphaFoldDB" id="A0A6J6JH74"/>
<accession>A0A6J6JH74</accession>
<proteinExistence type="predicted"/>
<dbReference type="GO" id="GO:0003700">
    <property type="term" value="F:DNA-binding transcription factor activity"/>
    <property type="evidence" value="ECO:0007669"/>
    <property type="project" value="TreeGrafter"/>
</dbReference>
<dbReference type="EMBL" id="CAEZVQ010000060">
    <property type="protein sequence ID" value="CAB4635259.1"/>
    <property type="molecule type" value="Genomic_DNA"/>
</dbReference>
<dbReference type="Pfam" id="PF00440">
    <property type="entry name" value="TetR_N"/>
    <property type="match status" value="1"/>
</dbReference>
<dbReference type="PANTHER" id="PTHR30055:SF234">
    <property type="entry name" value="HTH-TYPE TRANSCRIPTIONAL REGULATOR BETI"/>
    <property type="match status" value="1"/>
</dbReference>
<evidence type="ECO:0000256" key="1">
    <source>
        <dbReference type="ARBA" id="ARBA00023015"/>
    </source>
</evidence>
<keyword evidence="3" id="KW-0804">Transcription</keyword>
<dbReference type="InterPro" id="IPR001647">
    <property type="entry name" value="HTH_TetR"/>
</dbReference>
<dbReference type="SUPFAM" id="SSF46689">
    <property type="entry name" value="Homeodomain-like"/>
    <property type="match status" value="1"/>
</dbReference>
<evidence type="ECO:0000259" key="4">
    <source>
        <dbReference type="PROSITE" id="PS50977"/>
    </source>
</evidence>
<dbReference type="PROSITE" id="PS50977">
    <property type="entry name" value="HTH_TETR_2"/>
    <property type="match status" value="1"/>
</dbReference>
<evidence type="ECO:0000256" key="2">
    <source>
        <dbReference type="ARBA" id="ARBA00023125"/>
    </source>
</evidence>
<keyword evidence="2" id="KW-0238">DNA-binding</keyword>
<protein>
    <submittedName>
        <fullName evidence="5">Unannotated protein</fullName>
    </submittedName>
</protein>
<dbReference type="InterPro" id="IPR009057">
    <property type="entry name" value="Homeodomain-like_sf"/>
</dbReference>
<name>A0A6J6JH74_9ZZZZ</name>
<keyword evidence="1" id="KW-0805">Transcription regulation</keyword>
<dbReference type="Gene3D" id="1.10.357.10">
    <property type="entry name" value="Tetracycline Repressor, domain 2"/>
    <property type="match status" value="1"/>
</dbReference>
<dbReference type="GO" id="GO:0000976">
    <property type="term" value="F:transcription cis-regulatory region binding"/>
    <property type="evidence" value="ECO:0007669"/>
    <property type="project" value="TreeGrafter"/>
</dbReference>
<dbReference type="PANTHER" id="PTHR30055">
    <property type="entry name" value="HTH-TYPE TRANSCRIPTIONAL REGULATOR RUTR"/>
    <property type="match status" value="1"/>
</dbReference>
<feature type="domain" description="HTH tetR-type" evidence="4">
    <location>
        <begin position="7"/>
        <end position="67"/>
    </location>
</feature>
<reference evidence="5" key="1">
    <citation type="submission" date="2020-05" db="EMBL/GenBank/DDBJ databases">
        <authorList>
            <person name="Chiriac C."/>
            <person name="Salcher M."/>
            <person name="Ghai R."/>
            <person name="Kavagutti S V."/>
        </authorList>
    </citation>
    <scope>NUCLEOTIDE SEQUENCE</scope>
</reference>
<dbReference type="InterPro" id="IPR050109">
    <property type="entry name" value="HTH-type_TetR-like_transc_reg"/>
</dbReference>